<name>A0A8J7R1B5_9HYPH</name>
<feature type="region of interest" description="Disordered" evidence="1">
    <location>
        <begin position="124"/>
        <end position="147"/>
    </location>
</feature>
<gene>
    <name evidence="3" type="ORF">J5Y06_06965</name>
</gene>
<evidence type="ECO:0000259" key="2">
    <source>
        <dbReference type="Pfam" id="PF18932"/>
    </source>
</evidence>
<organism evidence="3 4">
    <name type="scientific">Tianweitania sediminis</name>
    <dbReference type="NCBI Taxonomy" id="1502156"/>
    <lineage>
        <taxon>Bacteria</taxon>
        <taxon>Pseudomonadati</taxon>
        <taxon>Pseudomonadota</taxon>
        <taxon>Alphaproteobacteria</taxon>
        <taxon>Hyphomicrobiales</taxon>
        <taxon>Phyllobacteriaceae</taxon>
        <taxon>Tianweitania</taxon>
    </lineage>
</organism>
<feature type="compositionally biased region" description="Basic and acidic residues" evidence="1">
    <location>
        <begin position="24"/>
        <end position="35"/>
    </location>
</feature>
<feature type="compositionally biased region" description="Basic and acidic residues" evidence="1">
    <location>
        <begin position="124"/>
        <end position="133"/>
    </location>
</feature>
<dbReference type="Proteomes" id="UP000666240">
    <property type="component" value="Unassembled WGS sequence"/>
</dbReference>
<proteinExistence type="predicted"/>
<sequence length="147" mass="16250">MGKHRKNPDRAQSHYSVGYGKPPLETRFKKGESRRGGSRKAGKSLAEEINELLREKVLVTEGGVQRRLSKRTAILKTMIAKAAKGDLRAADFLFRQASGAENAQVSDEAEMLTAEDLEMLADYLRRQERHESGEEVPASPVEPSDGA</sequence>
<reference evidence="3" key="1">
    <citation type="submission" date="2021-03" db="EMBL/GenBank/DDBJ databases">
        <title>Genome sequencing and assembly of Tianweitania sediminis.</title>
        <authorList>
            <person name="Chhetri G."/>
        </authorList>
    </citation>
    <scope>NUCLEOTIDE SEQUENCE</scope>
    <source>
        <strain evidence="3">Z8</strain>
    </source>
</reference>
<evidence type="ECO:0000256" key="1">
    <source>
        <dbReference type="SAM" id="MobiDB-lite"/>
    </source>
</evidence>
<comment type="caution">
    <text evidence="3">The sequence shown here is derived from an EMBL/GenBank/DDBJ whole genome shotgun (WGS) entry which is preliminary data.</text>
</comment>
<dbReference type="AlphaFoldDB" id="A0A8J7R1B5"/>
<evidence type="ECO:0000313" key="4">
    <source>
        <dbReference type="Proteomes" id="UP000666240"/>
    </source>
</evidence>
<evidence type="ECO:0000313" key="3">
    <source>
        <dbReference type="EMBL" id="MBP0438385.1"/>
    </source>
</evidence>
<dbReference type="InterPro" id="IPR043736">
    <property type="entry name" value="DUF5681"/>
</dbReference>
<keyword evidence="4" id="KW-1185">Reference proteome</keyword>
<feature type="region of interest" description="Disordered" evidence="1">
    <location>
        <begin position="1"/>
        <end position="44"/>
    </location>
</feature>
<accession>A0A8J7R1B5</accession>
<dbReference type="RefSeq" id="WP_209334287.1">
    <property type="nucleotide sequence ID" value="NZ_JAGIYY010000001.1"/>
</dbReference>
<feature type="domain" description="DUF5681" evidence="2">
    <location>
        <begin position="25"/>
        <end position="98"/>
    </location>
</feature>
<dbReference type="Pfam" id="PF18932">
    <property type="entry name" value="DUF5681"/>
    <property type="match status" value="1"/>
</dbReference>
<dbReference type="EMBL" id="JAGIYY010000001">
    <property type="protein sequence ID" value="MBP0438385.1"/>
    <property type="molecule type" value="Genomic_DNA"/>
</dbReference>
<protein>
    <recommendedName>
        <fullName evidence="2">DUF5681 domain-containing protein</fullName>
    </recommendedName>
</protein>